<dbReference type="OrthoDB" id="27512at10239"/>
<keyword evidence="2" id="KW-1185">Reference proteome</keyword>
<evidence type="ECO:0000313" key="1">
    <source>
        <dbReference type="EMBL" id="AAQ63385.1"/>
    </source>
</evidence>
<gene>
    <name evidence="1" type="ORF">Nazgul09</name>
</gene>
<accession>Q6UYF6</accession>
<organism evidence="1 2">
    <name type="scientific">Burkholderia phage BcepNazgul</name>
    <dbReference type="NCBI Taxonomy" id="242861"/>
    <lineage>
        <taxon>Viruses</taxon>
        <taxon>Duplodnaviria</taxon>
        <taxon>Heunggongvirae</taxon>
        <taxon>Uroviricota</taxon>
        <taxon>Caudoviricetes</taxon>
        <taxon>Casjensviridae</taxon>
        <taxon>Nazgulvirus</taxon>
        <taxon>Nazgulvirus bcepnazgul</taxon>
        <taxon>Burkholderia virus BcepNazgul</taxon>
    </lineage>
</organism>
<protein>
    <submittedName>
        <fullName evidence="1">Uncharacterized protein</fullName>
    </submittedName>
</protein>
<dbReference type="KEGG" id="vg:2559564"/>
<sequence length="141" mass="15592">MTPEQIQTAARHFIIAALWADAPEGSRPRATAESRETARRFVYAFAERYPQTVAAMLATNGYGAHPDCGFDPAAALGQDIYLTCAGHGAGFADRGEHGERLLAFVRRDWRMWHVDCEFYRGWLYLIAAGCKQIVGAPNDGE</sequence>
<dbReference type="RefSeq" id="NP_919018.1">
    <property type="nucleotide sequence ID" value="NC_005091.2"/>
</dbReference>
<name>Q6UYF6_9CAUD</name>
<reference evidence="1" key="1">
    <citation type="submission" date="2006-02" db="EMBL/GenBank/DDBJ databases">
        <title>Complete nucleotide sequence of BcepNazgul, a novel soil phage of Burkholderia cepacia genomovar VII.</title>
        <authorList>
            <person name="Summer E.J."/>
            <person name="Peek M.L."/>
            <person name="Haliburton J.R."/>
            <person name="Hall E."/>
            <person name="Heusinkveld K."/>
            <person name="Simser J."/>
            <person name="No E.G."/>
            <person name="Gonzalez C.F."/>
            <person name="Young R.F."/>
        </authorList>
    </citation>
    <scope>NUCLEOTIDE SEQUENCE [LARGE SCALE GENOMIC DNA]</scope>
</reference>
<proteinExistence type="predicted"/>
<dbReference type="Proteomes" id="UP000002549">
    <property type="component" value="Segment"/>
</dbReference>
<dbReference type="EMBL" id="AY357582">
    <property type="protein sequence ID" value="AAQ63385.1"/>
    <property type="molecule type" value="Genomic_DNA"/>
</dbReference>
<dbReference type="GeneID" id="2559564"/>
<evidence type="ECO:0000313" key="2">
    <source>
        <dbReference type="Proteomes" id="UP000002549"/>
    </source>
</evidence>